<dbReference type="InterPro" id="IPR008936">
    <property type="entry name" value="Rho_GTPase_activation_prot"/>
</dbReference>
<evidence type="ECO:0000313" key="6">
    <source>
        <dbReference type="Proteomes" id="UP001150062"/>
    </source>
</evidence>
<dbReference type="EMBL" id="JAOAOG010000246">
    <property type="protein sequence ID" value="KAJ6236189.1"/>
    <property type="molecule type" value="Genomic_DNA"/>
</dbReference>
<dbReference type="PROSITE" id="PS50018">
    <property type="entry name" value="RAS_GTPASE_ACTIV_2"/>
    <property type="match status" value="1"/>
</dbReference>
<proteinExistence type="predicted"/>
<organism evidence="5 6">
    <name type="scientific">Anaeramoeba flamelloides</name>
    <dbReference type="NCBI Taxonomy" id="1746091"/>
    <lineage>
        <taxon>Eukaryota</taxon>
        <taxon>Metamonada</taxon>
        <taxon>Anaeramoebidae</taxon>
        <taxon>Anaeramoeba</taxon>
    </lineage>
</organism>
<keyword evidence="1" id="KW-0343">GTPase activation</keyword>
<dbReference type="SUPFAM" id="SSF50182">
    <property type="entry name" value="Sm-like ribonucleoproteins"/>
    <property type="match status" value="1"/>
</dbReference>
<dbReference type="SUPFAM" id="SSF48350">
    <property type="entry name" value="GTPase activation domain, GAP"/>
    <property type="match status" value="1"/>
</dbReference>
<keyword evidence="2" id="KW-0175">Coiled coil</keyword>
<accession>A0ABQ8XXP0</accession>
<dbReference type="PANTHER" id="PTHR10194:SF60">
    <property type="entry name" value="RAS GTPASE-ACTIVATING PROTEIN RASKOL"/>
    <property type="match status" value="1"/>
</dbReference>
<dbReference type="SMART" id="SM00033">
    <property type="entry name" value="CH"/>
    <property type="match status" value="1"/>
</dbReference>
<dbReference type="Gene3D" id="1.10.418.10">
    <property type="entry name" value="Calponin-like domain"/>
    <property type="match status" value="1"/>
</dbReference>
<feature type="domain" description="Calponin-homology (CH)" evidence="4">
    <location>
        <begin position="192"/>
        <end position="296"/>
    </location>
</feature>
<dbReference type="Gene3D" id="1.10.506.10">
    <property type="entry name" value="GTPase Activation - p120gap, domain 1"/>
    <property type="match status" value="1"/>
</dbReference>
<evidence type="ECO:0000313" key="5">
    <source>
        <dbReference type="EMBL" id="KAJ6236189.1"/>
    </source>
</evidence>
<dbReference type="SUPFAM" id="SSF48452">
    <property type="entry name" value="TPR-like"/>
    <property type="match status" value="1"/>
</dbReference>
<feature type="coiled-coil region" evidence="2">
    <location>
        <begin position="302"/>
        <end position="343"/>
    </location>
</feature>
<dbReference type="InterPro" id="IPR011990">
    <property type="entry name" value="TPR-like_helical_dom_sf"/>
</dbReference>
<dbReference type="InterPro" id="IPR001715">
    <property type="entry name" value="CH_dom"/>
</dbReference>
<dbReference type="SUPFAM" id="SSF47576">
    <property type="entry name" value="Calponin-homology domain, CH-domain"/>
    <property type="match status" value="1"/>
</dbReference>
<comment type="caution">
    <text evidence="5">The sequence shown here is derived from an EMBL/GenBank/DDBJ whole genome shotgun (WGS) entry which is preliminary data.</text>
</comment>
<dbReference type="InterPro" id="IPR001163">
    <property type="entry name" value="Sm_dom_euk/arc"/>
</dbReference>
<protein>
    <submittedName>
        <fullName evidence="5">U6 snRNA-associated sm-like protein lsm8</fullName>
    </submittedName>
</protein>
<dbReference type="Pfam" id="PF00307">
    <property type="entry name" value="CH"/>
    <property type="match status" value="1"/>
</dbReference>
<dbReference type="SMART" id="SM00323">
    <property type="entry name" value="RasGAP"/>
    <property type="match status" value="1"/>
</dbReference>
<reference evidence="5" key="1">
    <citation type="submission" date="2022-08" db="EMBL/GenBank/DDBJ databases">
        <title>Novel sulfate-reducing endosymbionts in the free-living metamonad Anaeramoeba.</title>
        <authorList>
            <person name="Jerlstrom-Hultqvist J."/>
            <person name="Cepicka I."/>
            <person name="Gallot-Lavallee L."/>
            <person name="Salas-Leiva D."/>
            <person name="Curtis B.A."/>
            <person name="Zahonova K."/>
            <person name="Pipaliya S."/>
            <person name="Dacks J."/>
            <person name="Roger A.J."/>
        </authorList>
    </citation>
    <scope>NUCLEOTIDE SEQUENCE</scope>
    <source>
        <strain evidence="5">Schooner1</strain>
    </source>
</reference>
<dbReference type="Pfam" id="PF01423">
    <property type="entry name" value="LSM"/>
    <property type="match status" value="1"/>
</dbReference>
<dbReference type="InterPro" id="IPR039360">
    <property type="entry name" value="Ras_GTPase"/>
</dbReference>
<evidence type="ECO:0000256" key="2">
    <source>
        <dbReference type="SAM" id="Coils"/>
    </source>
</evidence>
<dbReference type="SMART" id="SM00651">
    <property type="entry name" value="Sm"/>
    <property type="match status" value="1"/>
</dbReference>
<dbReference type="Proteomes" id="UP001150062">
    <property type="component" value="Unassembled WGS sequence"/>
</dbReference>
<dbReference type="PANTHER" id="PTHR10194">
    <property type="entry name" value="RAS GTPASE-ACTIVATING PROTEINS"/>
    <property type="match status" value="1"/>
</dbReference>
<dbReference type="CDD" id="cd01727">
    <property type="entry name" value="LSm8"/>
    <property type="match status" value="1"/>
</dbReference>
<dbReference type="InterPro" id="IPR036872">
    <property type="entry name" value="CH_dom_sf"/>
</dbReference>
<dbReference type="InterPro" id="IPR034103">
    <property type="entry name" value="Lsm8"/>
</dbReference>
<dbReference type="InterPro" id="IPR001936">
    <property type="entry name" value="RasGAP_dom"/>
</dbReference>
<feature type="domain" description="Ras-GAP" evidence="3">
    <location>
        <begin position="649"/>
        <end position="841"/>
    </location>
</feature>
<name>A0ABQ8XXP0_9EUKA</name>
<evidence type="ECO:0000259" key="4">
    <source>
        <dbReference type="PROSITE" id="PS50021"/>
    </source>
</evidence>
<sequence length="1053" mass="122260">MKERKLAEDLSYKTFNIVNEFGIKKWEDYIAVLFAHSYSLNFRFLTARRMLNASIRAFKKIHNNSNLLIAYINYGAASCIIEDWVTASHYFQLSIDLSKKLNHRIYECESLIGYSKALKNLKQFNKSKEILNNALEIGKEINSLFLTNIINYKLSKFNMSEESNLELLLDLIKKHPQTEHFLRSLQKEKEKLNGEEILTIFINFQLEKLETGKKITNFDNDFKDCSVLAYFLHGLTNNSEFLNVFEKQSLIERSKLFIKVLEDFQFSFPLCSVKDITEGNSKKILELISNICLDYFSELESKTKMEENVQQIEKQIQAEEKELSDLKKECSLLSESLQKEQDLAKYLKTGDIFDFTNQTESLIKISSQLKSSLLGTLKVISQNFVSEDEKIKLYFQKILKASNKQVKEVIIWETKLILLNSLVQLIKSHQQENFTEKLHLLIKIEINNIKNMNVVELEKSFKRILDLLKEHKIWTRHINPVYKSITSLFDQFIFFSQFRYELAKSLSTIIIKEQLYSNTKMQLPEKNEIIDTIFESLEQIIPGIVSDKYLNQALTNFLNELELGKTIDLEKMIKDCRQQAIGITLNLLVKKYCAPNTYQRVVDYFENEKLVKKDLPIYKKCHEILKEYINEDTNKYLCKLFDSTIIRDSAKTLSFVLFNFFDTFGLSLPLIYVSIRYEILTFNGDVANLFKTNSMSSLFSVNYCLLYGDNYLKKTLAPILNQLVQSNPNFTIPSGANVDDPLAIEAIENVQRYFIQFITVIFAPNRKFPIELKILSAFYKTELPKKLQKYLPQTLAPLILHRFISPAIASPENFDLVSTKVPNSIRRGLINISQVVQKLANNATFNEYKVHMSKLNSDIKHYFNDRDQFCDRIVKVRLTNLKRLYKPYSETNEVNFGEPIKAINVRKLINRINWNDKFNIKNFSLTLLVGLQKIGEFNIKSSQIDSQYDSDDDIDDEDDVNDDEDDLKKVIVLTNDGKTIVGDFIAFDQTSNIALSKAIERVYSESKPVKEIELGVYITRGNNVCMVGLLNQDVDESLNFEETRATPIKVILD</sequence>
<dbReference type="Gene3D" id="1.25.40.10">
    <property type="entry name" value="Tetratricopeptide repeat domain"/>
    <property type="match status" value="1"/>
</dbReference>
<keyword evidence="6" id="KW-1185">Reference proteome</keyword>
<gene>
    <name evidence="5" type="ORF">M0813_28111</name>
</gene>
<evidence type="ECO:0000259" key="3">
    <source>
        <dbReference type="PROSITE" id="PS50018"/>
    </source>
</evidence>
<evidence type="ECO:0000256" key="1">
    <source>
        <dbReference type="ARBA" id="ARBA00022468"/>
    </source>
</evidence>
<dbReference type="PROSITE" id="PS50021">
    <property type="entry name" value="CH"/>
    <property type="match status" value="1"/>
</dbReference>
<dbReference type="InterPro" id="IPR010920">
    <property type="entry name" value="LSM_dom_sf"/>
</dbReference>
<dbReference type="Gene3D" id="2.30.30.100">
    <property type="match status" value="1"/>
</dbReference>
<dbReference type="Pfam" id="PF00616">
    <property type="entry name" value="RasGAP"/>
    <property type="match status" value="1"/>
</dbReference>